<proteinExistence type="predicted"/>
<accession>A0A2R5G8D5</accession>
<dbReference type="Proteomes" id="UP000241890">
    <property type="component" value="Unassembled WGS sequence"/>
</dbReference>
<keyword evidence="1" id="KW-0808">Transferase</keyword>
<feature type="domain" description="PIPK" evidence="3">
    <location>
        <begin position="79"/>
        <end position="522"/>
    </location>
</feature>
<dbReference type="Gene3D" id="3.30.810.10">
    <property type="entry name" value="2-Layer Sandwich"/>
    <property type="match status" value="1"/>
</dbReference>
<sequence>MFAERDTPQQQQADFEQDVAMRVSGMVDTTSAAGLPVEEYKLRRNKHGHGGSVRYLRPARREHKPKKGEITEEHEQYKITYCMMLGIRFSVSRQGLYGPYADPESGRRDLTTDDFMRVDRIVFNPEGSALTPAHNLPSRFLFKDYSQEVFRRLRARFSIDDADYLLSLASSYNYIEFVTNSKSGQFFFYSNDGHYLIKTQTKGESKFLRQVLPQYYMYMMENEDSLLVRICGMHRIKLSHMRHSLHFVILKSVYGNAASRRIHTLYDLKGSTVGRAAKRHEAVYKDLDLINNGQTFKLGPKKAAFMAQLEKDANFLADLHIMDYSLLVGIHNKLAEPSSNRIGTLTGQSSRCLGLERAISRKISQADLVPRSPFRPNGGSTTGVSDAGSMVSRIVEGAVTDENDDAEEDDDGDGDTFSDDATSAVASFTQYPPEDGTLGDDTFDPLPPPDSIFSPTDAVDAEGRQGSEIYYFGIIDILQLYNGRKRTENLLKSIVEGGDAGISSVNPQRYASRFIKFIDAHVE</sequence>
<dbReference type="Pfam" id="PF01504">
    <property type="entry name" value="PIP5K"/>
    <property type="match status" value="1"/>
</dbReference>
<dbReference type="PANTHER" id="PTHR23086">
    <property type="entry name" value="PHOSPHATIDYLINOSITOL-4-PHOSPHATE 5-KINASE"/>
    <property type="match status" value="1"/>
</dbReference>
<dbReference type="GO" id="GO:0016308">
    <property type="term" value="F:1-phosphatidylinositol-4-phosphate 5-kinase activity"/>
    <property type="evidence" value="ECO:0007669"/>
    <property type="project" value="TreeGrafter"/>
</dbReference>
<dbReference type="SMART" id="SM00330">
    <property type="entry name" value="PIPKc"/>
    <property type="match status" value="1"/>
</dbReference>
<evidence type="ECO:0000259" key="3">
    <source>
        <dbReference type="PROSITE" id="PS51455"/>
    </source>
</evidence>
<protein>
    <submittedName>
        <fullName evidence="4">Phosphatidylinositol 4-phosphate 5-kinase 4</fullName>
    </submittedName>
</protein>
<dbReference type="InterPro" id="IPR002498">
    <property type="entry name" value="PInositol-4-P-4/5-kinase_core"/>
</dbReference>
<keyword evidence="1" id="KW-0547">Nucleotide-binding</keyword>
<gene>
    <name evidence="4" type="ORF">FCC1311_118101</name>
</gene>
<dbReference type="InterPro" id="IPR027483">
    <property type="entry name" value="PInositol-4-P-4/5-kinase_C_sf"/>
</dbReference>
<feature type="compositionally biased region" description="Acidic residues" evidence="2">
    <location>
        <begin position="399"/>
        <end position="418"/>
    </location>
</feature>
<reference evidence="4 5" key="1">
    <citation type="submission" date="2017-12" db="EMBL/GenBank/DDBJ databases">
        <title>Sequencing, de novo assembly and annotation of complete genome of a new Thraustochytrid species, strain FCC1311.</title>
        <authorList>
            <person name="Sedici K."/>
            <person name="Godart F."/>
            <person name="Aiese Cigliano R."/>
            <person name="Sanseverino W."/>
            <person name="Barakat M."/>
            <person name="Ortet P."/>
            <person name="Marechal E."/>
            <person name="Cagnac O."/>
            <person name="Amato A."/>
        </authorList>
    </citation>
    <scope>NUCLEOTIDE SEQUENCE [LARGE SCALE GENOMIC DNA]</scope>
</reference>
<name>A0A2R5G8D5_9STRA</name>
<dbReference type="InterPro" id="IPR027484">
    <property type="entry name" value="PInositol-4-P-5-kinase_N"/>
</dbReference>
<dbReference type="InterPro" id="IPR023610">
    <property type="entry name" value="PInositol-4/5-P-5/4-kinase"/>
</dbReference>
<dbReference type="Gene3D" id="3.30.800.10">
    <property type="entry name" value="Phosphatidylinositol Phosphate Kinase II Beta"/>
    <property type="match status" value="1"/>
</dbReference>
<dbReference type="GO" id="GO:0005524">
    <property type="term" value="F:ATP binding"/>
    <property type="evidence" value="ECO:0007669"/>
    <property type="project" value="UniProtKB-UniRule"/>
</dbReference>
<dbReference type="AlphaFoldDB" id="A0A2R5G8D5"/>
<keyword evidence="5" id="KW-1185">Reference proteome</keyword>
<evidence type="ECO:0000313" key="5">
    <source>
        <dbReference type="Proteomes" id="UP000241890"/>
    </source>
</evidence>
<keyword evidence="1" id="KW-0067">ATP-binding</keyword>
<dbReference type="GO" id="GO:0046854">
    <property type="term" value="P:phosphatidylinositol phosphate biosynthetic process"/>
    <property type="evidence" value="ECO:0007669"/>
    <property type="project" value="TreeGrafter"/>
</dbReference>
<comment type="caution">
    <text evidence="4">The sequence shown here is derived from an EMBL/GenBank/DDBJ whole genome shotgun (WGS) entry which is preliminary data.</text>
</comment>
<evidence type="ECO:0000313" key="4">
    <source>
        <dbReference type="EMBL" id="GBG24743.1"/>
    </source>
</evidence>
<dbReference type="InParanoid" id="A0A2R5G8D5"/>
<organism evidence="4 5">
    <name type="scientific">Hondaea fermentalgiana</name>
    <dbReference type="NCBI Taxonomy" id="2315210"/>
    <lineage>
        <taxon>Eukaryota</taxon>
        <taxon>Sar</taxon>
        <taxon>Stramenopiles</taxon>
        <taxon>Bigyra</taxon>
        <taxon>Labyrinthulomycetes</taxon>
        <taxon>Thraustochytrida</taxon>
        <taxon>Thraustochytriidae</taxon>
        <taxon>Hondaea</taxon>
    </lineage>
</organism>
<keyword evidence="1 4" id="KW-0418">Kinase</keyword>
<evidence type="ECO:0000256" key="1">
    <source>
        <dbReference type="PROSITE-ProRule" id="PRU00781"/>
    </source>
</evidence>
<dbReference type="EMBL" id="BEYU01000008">
    <property type="protein sequence ID" value="GBG24743.1"/>
    <property type="molecule type" value="Genomic_DNA"/>
</dbReference>
<dbReference type="OrthoDB" id="2129491at2759"/>
<dbReference type="SUPFAM" id="SSF56104">
    <property type="entry name" value="SAICAR synthase-like"/>
    <property type="match status" value="1"/>
</dbReference>
<dbReference type="PROSITE" id="PS51455">
    <property type="entry name" value="PIPK"/>
    <property type="match status" value="1"/>
</dbReference>
<evidence type="ECO:0000256" key="2">
    <source>
        <dbReference type="SAM" id="MobiDB-lite"/>
    </source>
</evidence>
<dbReference type="GO" id="GO:0005886">
    <property type="term" value="C:plasma membrane"/>
    <property type="evidence" value="ECO:0007669"/>
    <property type="project" value="TreeGrafter"/>
</dbReference>
<dbReference type="PANTHER" id="PTHR23086:SF8">
    <property type="entry name" value="PHOSPHATIDYLINOSITOL 5-PHOSPHATE 4-KINASE, ISOFORM A"/>
    <property type="match status" value="1"/>
</dbReference>
<feature type="region of interest" description="Disordered" evidence="2">
    <location>
        <begin position="367"/>
        <end position="454"/>
    </location>
</feature>